<dbReference type="Gene3D" id="1.10.150.650">
    <property type="match status" value="1"/>
</dbReference>
<evidence type="ECO:0000313" key="2">
    <source>
        <dbReference type="EMBL" id="OKL51642.1"/>
    </source>
</evidence>
<dbReference type="InterPro" id="IPR003141">
    <property type="entry name" value="Pol/His_phosphatase_N"/>
</dbReference>
<name>A0A1Q5PW02_9ACTO</name>
<protein>
    <submittedName>
        <fullName evidence="2">Phosphatase</fullName>
    </submittedName>
</protein>
<evidence type="ECO:0000259" key="1">
    <source>
        <dbReference type="SMART" id="SM00481"/>
    </source>
</evidence>
<dbReference type="PANTHER" id="PTHR42924:SF3">
    <property type="entry name" value="POLYMERASE_HISTIDINOL PHOSPHATASE N-TERMINAL DOMAIN-CONTAINING PROTEIN"/>
    <property type="match status" value="1"/>
</dbReference>
<dbReference type="InParanoid" id="A0A1Q5PW02"/>
<dbReference type="Gene3D" id="3.20.20.140">
    <property type="entry name" value="Metal-dependent hydrolases"/>
    <property type="match status" value="1"/>
</dbReference>
<dbReference type="GO" id="GO:0004534">
    <property type="term" value="F:5'-3' RNA exonuclease activity"/>
    <property type="evidence" value="ECO:0007669"/>
    <property type="project" value="TreeGrafter"/>
</dbReference>
<dbReference type="InterPro" id="IPR004013">
    <property type="entry name" value="PHP_dom"/>
</dbReference>
<dbReference type="InterPro" id="IPR016195">
    <property type="entry name" value="Pol/histidinol_Pase-like"/>
</dbReference>
<organism evidence="2 3">
    <name type="scientific">Buchananella hordeovulneris</name>
    <dbReference type="NCBI Taxonomy" id="52770"/>
    <lineage>
        <taxon>Bacteria</taxon>
        <taxon>Bacillati</taxon>
        <taxon>Actinomycetota</taxon>
        <taxon>Actinomycetes</taxon>
        <taxon>Actinomycetales</taxon>
        <taxon>Actinomycetaceae</taxon>
        <taxon>Buchananella</taxon>
    </lineage>
</organism>
<gene>
    <name evidence="2" type="ORF">BSZ40_05655</name>
</gene>
<dbReference type="Pfam" id="PF02811">
    <property type="entry name" value="PHP"/>
    <property type="match status" value="1"/>
</dbReference>
<dbReference type="OrthoDB" id="9804333at2"/>
<reference evidence="3" key="1">
    <citation type="submission" date="2016-12" db="EMBL/GenBank/DDBJ databases">
        <authorList>
            <person name="Meng X."/>
        </authorList>
    </citation>
    <scope>NUCLEOTIDE SEQUENCE [LARGE SCALE GENOMIC DNA]</scope>
    <source>
        <strain evidence="3">DSM 20732</strain>
    </source>
</reference>
<dbReference type="SMART" id="SM00481">
    <property type="entry name" value="POLIIIAc"/>
    <property type="match status" value="1"/>
</dbReference>
<dbReference type="GO" id="GO:0035312">
    <property type="term" value="F:5'-3' DNA exonuclease activity"/>
    <property type="evidence" value="ECO:0007669"/>
    <property type="project" value="TreeGrafter"/>
</dbReference>
<dbReference type="Proteomes" id="UP000185612">
    <property type="component" value="Unassembled WGS sequence"/>
</dbReference>
<dbReference type="AlphaFoldDB" id="A0A1Q5PW02"/>
<dbReference type="CDD" id="cd07438">
    <property type="entry name" value="PHP_HisPPase_AMP"/>
    <property type="match status" value="1"/>
</dbReference>
<sequence>MPQAIDLHAHSVCSDGTDTPAQLLVQAQQAGLTVVGLTDHDTTAGWQAAAAAVPTAGVALVRGAEISCHQAGQSVHLLGYLFDPADEELNQIFARARADRHTRAERLVANLAADYELTWQDVVEQTAPGATIGRPHIADALVARGHFPNRAACFASVLHPTSPYYVPHWAPAPAVAVAAVRHAGGVPVLAHPFANSRGPRLARETIADMVEAGLFGIEVDHRDHDVAARARAAEVAAEFGLAVFGGSDYHGTGKPNRLGENRTTPAVFARLAEEGRLEVVQP</sequence>
<dbReference type="SUPFAM" id="SSF89550">
    <property type="entry name" value="PHP domain-like"/>
    <property type="match status" value="1"/>
</dbReference>
<comment type="caution">
    <text evidence="2">The sequence shown here is derived from an EMBL/GenBank/DDBJ whole genome shotgun (WGS) entry which is preliminary data.</text>
</comment>
<proteinExistence type="predicted"/>
<dbReference type="STRING" id="52770.BSZ40_05655"/>
<accession>A0A1Q5PW02</accession>
<dbReference type="EMBL" id="MQVS01000005">
    <property type="protein sequence ID" value="OKL51642.1"/>
    <property type="molecule type" value="Genomic_DNA"/>
</dbReference>
<dbReference type="InterPro" id="IPR052018">
    <property type="entry name" value="PHP_domain"/>
</dbReference>
<evidence type="ECO:0000313" key="3">
    <source>
        <dbReference type="Proteomes" id="UP000185612"/>
    </source>
</evidence>
<dbReference type="PANTHER" id="PTHR42924">
    <property type="entry name" value="EXONUCLEASE"/>
    <property type="match status" value="1"/>
</dbReference>
<keyword evidence="3" id="KW-1185">Reference proteome</keyword>
<feature type="domain" description="Polymerase/histidinol phosphatase N-terminal" evidence="1">
    <location>
        <begin position="5"/>
        <end position="70"/>
    </location>
</feature>
<dbReference type="RefSeq" id="WP_073824169.1">
    <property type="nucleotide sequence ID" value="NZ_MQVS01000005.1"/>
</dbReference>